<dbReference type="FunFam" id="2.60.120.10:FF:000034">
    <property type="entry name" value="Homogentisate 1,2-dioxygenase"/>
    <property type="match status" value="1"/>
</dbReference>
<reference evidence="16 17" key="1">
    <citation type="submission" date="2016-01" db="EMBL/GenBank/DDBJ databases">
        <title>Annotation of Pseudomonas oryzihabitans USDA-ARS-USMARC-56511.</title>
        <authorList>
            <person name="Harhay G.P."/>
            <person name="Harhay D.M."/>
            <person name="Smith T.P.L."/>
            <person name="Bono J.L."/>
            <person name="Heaton M.P."/>
            <person name="Clawson M.L."/>
            <person name="Chitko-Mckown C.G."/>
            <person name="Capik S.F."/>
            <person name="DeDonder K.D."/>
            <person name="Apley M.D."/>
            <person name="Lubbers B.V."/>
            <person name="White B.J."/>
            <person name="Larson R.L."/>
        </authorList>
    </citation>
    <scope>NUCLEOTIDE SEQUENCE [LARGE SCALE GENOMIC DNA]</scope>
    <source>
        <strain evidence="16 17">USDA-ARS-USMARC-56511</strain>
    </source>
</reference>
<evidence type="ECO:0000256" key="7">
    <source>
        <dbReference type="ARBA" id="ARBA00023004"/>
    </source>
</evidence>
<feature type="binding site" evidence="12">
    <location>
        <position position="349"/>
    </location>
    <ligand>
        <name>homogentisate</name>
        <dbReference type="ChEBI" id="CHEBI:16169"/>
    </ligand>
</feature>
<evidence type="ECO:0000256" key="9">
    <source>
        <dbReference type="HAMAP-Rule" id="MF_00334"/>
    </source>
</evidence>
<dbReference type="GO" id="GO:0005506">
    <property type="term" value="F:iron ion binding"/>
    <property type="evidence" value="ECO:0007669"/>
    <property type="project" value="UniProtKB-UniRule"/>
</dbReference>
<evidence type="ECO:0000256" key="1">
    <source>
        <dbReference type="ARBA" id="ARBA00001962"/>
    </source>
</evidence>
<comment type="similarity">
    <text evidence="2 9">Belongs to the homogentisate dioxygenase family.</text>
</comment>
<comment type="catalytic activity">
    <reaction evidence="9">
        <text>homogentisate + O2 = 4-maleylacetoacetate + H(+)</text>
        <dbReference type="Rhea" id="RHEA:15449"/>
        <dbReference type="ChEBI" id="CHEBI:15378"/>
        <dbReference type="ChEBI" id="CHEBI:15379"/>
        <dbReference type="ChEBI" id="CHEBI:16169"/>
        <dbReference type="ChEBI" id="CHEBI:17105"/>
        <dbReference type="EC" id="1.13.11.5"/>
    </reaction>
</comment>
<feature type="binding site" evidence="12">
    <location>
        <position position="370"/>
    </location>
    <ligand>
        <name>Fe cation</name>
        <dbReference type="ChEBI" id="CHEBI:24875"/>
    </ligand>
</feature>
<organism evidence="16 17">
    <name type="scientific">Pseudomonas oryzihabitans</name>
    <dbReference type="NCBI Taxonomy" id="47885"/>
    <lineage>
        <taxon>Bacteria</taxon>
        <taxon>Pseudomonadati</taxon>
        <taxon>Pseudomonadota</taxon>
        <taxon>Gammaproteobacteria</taxon>
        <taxon>Pseudomonadales</taxon>
        <taxon>Pseudomonadaceae</taxon>
        <taxon>Pseudomonas</taxon>
    </lineage>
</organism>
<evidence type="ECO:0000313" key="17">
    <source>
        <dbReference type="Proteomes" id="UP000064137"/>
    </source>
</evidence>
<sequence>MNVQQEEDRSATYQSGFGNHLSSEALPGALPIGQNSPQQAPFGLYAEQLSGTAFTVPRAEARRSWLYRLRPSAAHGRFLRSTRQLTGDEPGEATPNRLRWNPLPLPTAPTDFLDGLERLVATAAGDQAEGASIYRYAANISMTRVFYDADGELLIVPELGRLDLVTELGLLRIEPLQIAVIPRGMKFRVEIPEGGPVRGYVCENHGRCLRLPELGPIGSNGLANPRDFQAPVARFEDRDVPTRLVQKFLGEFWETELDHSPLDVVAWHGNNVPYRYDLRHFNTLGTVSFDHPDPSIFTVLTAPGTSEGMANIDFVIFPPRWMVAEHTFRPPWFHRNLMNEFMGLIQGAYDAKADGFAPGGASLHGCMSAHGPDHLSTQNAIAAELRPHKIENTMAFMFETGRVLRPTRHALASPQLQPDYDACWANLAKSFVAPSGVPQP</sequence>
<feature type="binding site" evidence="9 12">
    <location>
        <position position="370"/>
    </location>
    <ligand>
        <name>homogentisate</name>
        <dbReference type="ChEBI" id="CHEBI:16169"/>
    </ligand>
</feature>
<name>A0A0U4W442_9PSED</name>
<dbReference type="GO" id="GO:0006572">
    <property type="term" value="P:L-tyrosine catabolic process"/>
    <property type="evidence" value="ECO:0007669"/>
    <property type="project" value="UniProtKB-UniRule"/>
</dbReference>
<dbReference type="CDD" id="cd07000">
    <property type="entry name" value="cupin_HGO_N"/>
    <property type="match status" value="1"/>
</dbReference>
<dbReference type="InterPro" id="IPR046451">
    <property type="entry name" value="HgmA_C"/>
</dbReference>
<dbReference type="GO" id="GO:0006559">
    <property type="term" value="P:L-phenylalanine catabolic process"/>
    <property type="evidence" value="ECO:0007669"/>
    <property type="project" value="UniProtKB-UniRule"/>
</dbReference>
<keyword evidence="3 9" id="KW-0479">Metal-binding</keyword>
<keyword evidence="7 9" id="KW-0408">Iron</keyword>
<dbReference type="OrthoDB" id="9811253at2"/>
<dbReference type="InterPro" id="IPR022950">
    <property type="entry name" value="Homogentis_dOase_bac"/>
</dbReference>
<keyword evidence="5 9" id="KW-0223">Dioxygenase</keyword>
<keyword evidence="4 9" id="KW-0828">Tyrosine catabolism</keyword>
<comment type="function">
    <text evidence="9">Involved in the catabolism of homogentisate (2,5-dihydroxyphenylacetate or 2,5-OH-PhAc), a central intermediate in the degradation of phenylalanine and tyrosine. Catalyzes the oxidative ring cleavage of the aromatic ring of homogentisate to yield maleylacetoacetate.</text>
</comment>
<dbReference type="Pfam" id="PF04209">
    <property type="entry name" value="HgmA_C"/>
    <property type="match status" value="1"/>
</dbReference>
<protein>
    <recommendedName>
        <fullName evidence="9 10">Homogentisate 1,2-dioxygenase</fullName>
        <shortName evidence="9">HGDO</shortName>
        <ecNumber evidence="9 10">1.13.11.5</ecNumber>
    </recommendedName>
    <alternativeName>
        <fullName evidence="9">Homogentisate oxygenase</fullName>
    </alternativeName>
    <alternativeName>
        <fullName evidence="9">Homogentisic acid oxidase</fullName>
    </alternativeName>
    <alternativeName>
        <fullName evidence="9">Homogentisicase</fullName>
    </alternativeName>
</protein>
<evidence type="ECO:0000256" key="11">
    <source>
        <dbReference type="PIRSR" id="PIRSR605708-1"/>
    </source>
</evidence>
<evidence type="ECO:0000256" key="8">
    <source>
        <dbReference type="ARBA" id="ARBA00023232"/>
    </source>
</evidence>
<evidence type="ECO:0000256" key="6">
    <source>
        <dbReference type="ARBA" id="ARBA00023002"/>
    </source>
</evidence>
<feature type="domain" description="Homogentisate 1,2-dioxygenase C-terminal" evidence="14">
    <location>
        <begin position="280"/>
        <end position="431"/>
    </location>
</feature>
<dbReference type="InterPro" id="IPR046452">
    <property type="entry name" value="HgmA_N"/>
</dbReference>
<dbReference type="KEGG" id="por:APT59_10480"/>
<evidence type="ECO:0000259" key="15">
    <source>
        <dbReference type="Pfam" id="PF20510"/>
    </source>
</evidence>
<comment type="caution">
    <text evidence="9">Lacks conserved residue(s) required for the propagation of feature annotation.</text>
</comment>
<dbReference type="GO" id="GO:0004411">
    <property type="term" value="F:homogentisate 1,2-dioxygenase activity"/>
    <property type="evidence" value="ECO:0007669"/>
    <property type="project" value="UniProtKB-UniRule"/>
</dbReference>
<dbReference type="EMBL" id="CP013987">
    <property type="protein sequence ID" value="ALZ84598.1"/>
    <property type="molecule type" value="Genomic_DNA"/>
</dbReference>
<dbReference type="SUPFAM" id="SSF51182">
    <property type="entry name" value="RmlC-like cupins"/>
    <property type="match status" value="1"/>
</dbReference>
<feature type="region of interest" description="Disordered" evidence="13">
    <location>
        <begin position="1"/>
        <end position="34"/>
    </location>
</feature>
<evidence type="ECO:0000259" key="14">
    <source>
        <dbReference type="Pfam" id="PF04209"/>
    </source>
</evidence>
<dbReference type="UniPathway" id="UPA00139">
    <property type="reaction ID" value="UER00339"/>
</dbReference>
<evidence type="ECO:0000256" key="5">
    <source>
        <dbReference type="ARBA" id="ARBA00022964"/>
    </source>
</evidence>
<evidence type="ECO:0000256" key="3">
    <source>
        <dbReference type="ARBA" id="ARBA00022723"/>
    </source>
</evidence>
<feature type="binding site" evidence="12">
    <location>
        <position position="340"/>
    </location>
    <ligand>
        <name>Fe cation</name>
        <dbReference type="ChEBI" id="CHEBI:24875"/>
    </ligand>
</feature>
<dbReference type="InterPro" id="IPR011051">
    <property type="entry name" value="RmlC_Cupin_sf"/>
</dbReference>
<evidence type="ECO:0000256" key="2">
    <source>
        <dbReference type="ARBA" id="ARBA00007757"/>
    </source>
</evidence>
<dbReference type="Pfam" id="PF20510">
    <property type="entry name" value="HgmA_N"/>
    <property type="match status" value="1"/>
</dbReference>
<dbReference type="PANTHER" id="PTHR11056:SF0">
    <property type="entry name" value="HOMOGENTISATE 1,2-DIOXYGENASE"/>
    <property type="match status" value="1"/>
</dbReference>
<feature type="active site" description="Proton acceptor" evidence="9 11">
    <location>
        <position position="291"/>
    </location>
</feature>
<comment type="pathway">
    <text evidence="9">Amino-acid degradation; L-phenylalanine degradation; acetoacetate and fumarate from L-phenylalanine: step 4/6.</text>
</comment>
<dbReference type="Proteomes" id="UP000064137">
    <property type="component" value="Chromosome"/>
</dbReference>
<accession>A0A0U4W442</accession>
<dbReference type="EC" id="1.13.11.5" evidence="9 10"/>
<keyword evidence="6 9" id="KW-0560">Oxidoreductase</keyword>
<feature type="binding site" evidence="9">
    <location>
        <position position="388"/>
    </location>
    <ligand>
        <name>Fe cation</name>
        <dbReference type="ChEBI" id="CHEBI:24875"/>
    </ligand>
</feature>
<keyword evidence="8 9" id="KW-0585">Phenylalanine catabolism</keyword>
<evidence type="ECO:0000313" key="16">
    <source>
        <dbReference type="EMBL" id="ALZ84598.1"/>
    </source>
</evidence>
<dbReference type="PANTHER" id="PTHR11056">
    <property type="entry name" value="HOMOGENTISATE 1,2-DIOXYGENASE"/>
    <property type="match status" value="1"/>
</dbReference>
<evidence type="ECO:0000256" key="12">
    <source>
        <dbReference type="PIRSR" id="PIRSR605708-2"/>
    </source>
</evidence>
<dbReference type="InterPro" id="IPR014710">
    <property type="entry name" value="RmlC-like_jellyroll"/>
</dbReference>
<dbReference type="GO" id="GO:0005737">
    <property type="term" value="C:cytoplasm"/>
    <property type="evidence" value="ECO:0007669"/>
    <property type="project" value="TreeGrafter"/>
</dbReference>
<gene>
    <name evidence="9" type="primary">hmgA</name>
    <name evidence="16" type="ORF">APT59_10480</name>
</gene>
<evidence type="ECO:0000256" key="10">
    <source>
        <dbReference type="NCBIfam" id="TIGR01015"/>
    </source>
</evidence>
<dbReference type="HAMAP" id="MF_00334">
    <property type="entry name" value="Homogentis_dioxygen"/>
    <property type="match status" value="1"/>
</dbReference>
<dbReference type="Gene3D" id="2.60.120.10">
    <property type="entry name" value="Jelly Rolls"/>
    <property type="match status" value="1"/>
</dbReference>
<feature type="domain" description="Homogentisate 1,2-dioxygenase N-terminal" evidence="15">
    <location>
        <begin position="12"/>
        <end position="278"/>
    </location>
</feature>
<proteinExistence type="inferred from homology"/>
<feature type="compositionally biased region" description="Polar residues" evidence="13">
    <location>
        <begin position="11"/>
        <end position="22"/>
    </location>
</feature>
<dbReference type="AlphaFoldDB" id="A0A0U4W442"/>
<feature type="compositionally biased region" description="Basic and acidic residues" evidence="13">
    <location>
        <begin position="1"/>
        <end position="10"/>
    </location>
</feature>
<dbReference type="InterPro" id="IPR005708">
    <property type="entry name" value="Homogentis_dOase"/>
</dbReference>
<comment type="subunit">
    <text evidence="9">Hexamer; dimer of trimers.</text>
</comment>
<evidence type="ECO:0000256" key="4">
    <source>
        <dbReference type="ARBA" id="ARBA00022878"/>
    </source>
</evidence>
<dbReference type="RefSeq" id="WP_059314789.1">
    <property type="nucleotide sequence ID" value="NZ_CP013987.1"/>
</dbReference>
<comment type="cofactor">
    <cofactor evidence="1 9 12">
        <name>Fe cation</name>
        <dbReference type="ChEBI" id="CHEBI:24875"/>
    </cofactor>
</comment>
<dbReference type="NCBIfam" id="TIGR01015">
    <property type="entry name" value="hmgA"/>
    <property type="match status" value="1"/>
</dbReference>
<evidence type="ECO:0000256" key="13">
    <source>
        <dbReference type="SAM" id="MobiDB-lite"/>
    </source>
</evidence>
<feature type="binding site" evidence="12">
    <location>
        <position position="334"/>
    </location>
    <ligand>
        <name>Fe cation</name>
        <dbReference type="ChEBI" id="CHEBI:24875"/>
    </ligand>
</feature>